<evidence type="ECO:0000313" key="2">
    <source>
        <dbReference type="EMBL" id="QJR13723.1"/>
    </source>
</evidence>
<proteinExistence type="predicted"/>
<dbReference type="RefSeq" id="WP_171160468.1">
    <property type="nucleotide sequence ID" value="NZ_CP053073.1"/>
</dbReference>
<keyword evidence="1" id="KW-0812">Transmembrane</keyword>
<organism evidence="2 3">
    <name type="scientific">Usitatibacter palustris</name>
    <dbReference type="NCBI Taxonomy" id="2732487"/>
    <lineage>
        <taxon>Bacteria</taxon>
        <taxon>Pseudomonadati</taxon>
        <taxon>Pseudomonadota</taxon>
        <taxon>Betaproteobacteria</taxon>
        <taxon>Nitrosomonadales</taxon>
        <taxon>Usitatibacteraceae</taxon>
        <taxon>Usitatibacter</taxon>
    </lineage>
</organism>
<dbReference type="AlphaFoldDB" id="A0A6M4H4U2"/>
<keyword evidence="3" id="KW-1185">Reference proteome</keyword>
<dbReference type="InParanoid" id="A0A6M4H4U2"/>
<feature type="transmembrane region" description="Helical" evidence="1">
    <location>
        <begin position="130"/>
        <end position="152"/>
    </location>
</feature>
<accession>A0A6M4H4U2</accession>
<dbReference type="Proteomes" id="UP000503096">
    <property type="component" value="Chromosome"/>
</dbReference>
<protein>
    <submittedName>
        <fullName evidence="2">Uncharacterized protein</fullName>
    </submittedName>
</protein>
<dbReference type="EMBL" id="CP053073">
    <property type="protein sequence ID" value="QJR13723.1"/>
    <property type="molecule type" value="Genomic_DNA"/>
</dbReference>
<feature type="transmembrane region" description="Helical" evidence="1">
    <location>
        <begin position="21"/>
        <end position="43"/>
    </location>
</feature>
<keyword evidence="1" id="KW-1133">Transmembrane helix</keyword>
<feature type="transmembrane region" description="Helical" evidence="1">
    <location>
        <begin position="63"/>
        <end position="86"/>
    </location>
</feature>
<sequence length="229" mass="25201">MFIGHFGLAFAAKPLAPRASLGWLFLAAQFIDLLWPTLLLIGVERVAIAPGITRVTPLDFQHYPISHSLMAAAGWAFVVGGVHFAIRGLWREAIVILLLVMSHWGLDAIVHRPDLPLTPFTDERIGLGLWNSLPGTLAVEFTILAIGVALYMRFTKARDAVGRWALWGLVAFLAIIQLGNVFGEPPPSVTAIAWVGHAQWLLVLWGFWVDKHRTSLSADEIDAAIDQSR</sequence>
<dbReference type="KEGG" id="upl:DSM104440_00513"/>
<keyword evidence="1" id="KW-0472">Membrane</keyword>
<gene>
    <name evidence="2" type="ORF">DSM104440_00513</name>
</gene>
<feature type="transmembrane region" description="Helical" evidence="1">
    <location>
        <begin position="189"/>
        <end position="208"/>
    </location>
</feature>
<feature type="transmembrane region" description="Helical" evidence="1">
    <location>
        <begin position="164"/>
        <end position="183"/>
    </location>
</feature>
<feature type="transmembrane region" description="Helical" evidence="1">
    <location>
        <begin position="93"/>
        <end position="110"/>
    </location>
</feature>
<evidence type="ECO:0000313" key="3">
    <source>
        <dbReference type="Proteomes" id="UP000503096"/>
    </source>
</evidence>
<reference evidence="2 3" key="1">
    <citation type="submission" date="2020-04" db="EMBL/GenBank/DDBJ databases">
        <title>Usitatibacter rugosus gen. nov., sp. nov. and Usitatibacter palustris sp. nov., novel members of Usitatibacteraceae fam. nov. within the order Nitrosomonadales isolated from soil.</title>
        <authorList>
            <person name="Huber K.J."/>
            <person name="Neumann-Schaal M."/>
            <person name="Geppert A."/>
            <person name="Luckner M."/>
            <person name="Wanner G."/>
            <person name="Overmann J."/>
        </authorList>
    </citation>
    <scope>NUCLEOTIDE SEQUENCE [LARGE SCALE GENOMIC DNA]</scope>
    <source>
        <strain evidence="2 3">Swamp67</strain>
    </source>
</reference>
<evidence type="ECO:0000256" key="1">
    <source>
        <dbReference type="SAM" id="Phobius"/>
    </source>
</evidence>
<name>A0A6M4H4U2_9PROT</name>